<organism evidence="5 6">
    <name type="scientific">Mycolicibacterium chlorophenolicum</name>
    <dbReference type="NCBI Taxonomy" id="37916"/>
    <lineage>
        <taxon>Bacteria</taxon>
        <taxon>Bacillati</taxon>
        <taxon>Actinomycetota</taxon>
        <taxon>Actinomycetes</taxon>
        <taxon>Mycobacteriales</taxon>
        <taxon>Mycobacteriaceae</taxon>
        <taxon>Mycolicibacterium</taxon>
    </lineage>
</organism>
<dbReference type="AlphaFoldDB" id="A0A0J6VC85"/>
<dbReference type="InterPro" id="IPR002347">
    <property type="entry name" value="SDR_fam"/>
</dbReference>
<dbReference type="STRING" id="37916.MCHLDSM_06586"/>
<dbReference type="PANTHER" id="PTHR44196:SF2">
    <property type="entry name" value="SHORT-CHAIN DEHYDROGENASE-RELATED"/>
    <property type="match status" value="1"/>
</dbReference>
<dbReference type="InterPro" id="IPR057326">
    <property type="entry name" value="KR_dom"/>
</dbReference>
<dbReference type="PROSITE" id="PS00061">
    <property type="entry name" value="ADH_SHORT"/>
    <property type="match status" value="1"/>
</dbReference>
<dbReference type="Gene3D" id="3.40.50.720">
    <property type="entry name" value="NAD(P)-binding Rossmann-like Domain"/>
    <property type="match status" value="1"/>
</dbReference>
<dbReference type="SUPFAM" id="SSF51735">
    <property type="entry name" value="NAD(P)-binding Rossmann-fold domains"/>
    <property type="match status" value="1"/>
</dbReference>
<dbReference type="InterPro" id="IPR020904">
    <property type="entry name" value="Sc_DH/Rdtase_CS"/>
</dbReference>
<dbReference type="CDD" id="cd05233">
    <property type="entry name" value="SDR_c"/>
    <property type="match status" value="1"/>
</dbReference>
<dbReference type="InterPro" id="IPR036291">
    <property type="entry name" value="NAD(P)-bd_dom_sf"/>
</dbReference>
<evidence type="ECO:0000259" key="4">
    <source>
        <dbReference type="SMART" id="SM00822"/>
    </source>
</evidence>
<dbReference type="PIRSF" id="PIRSF000126">
    <property type="entry name" value="11-beta-HSD1"/>
    <property type="match status" value="1"/>
</dbReference>
<dbReference type="RefSeq" id="WP_048473597.1">
    <property type="nucleotide sequence ID" value="NZ_JYNL01000069.1"/>
</dbReference>
<dbReference type="EMBL" id="JYNL01000069">
    <property type="protein sequence ID" value="KMO67337.1"/>
    <property type="molecule type" value="Genomic_DNA"/>
</dbReference>
<dbReference type="PRINTS" id="PR00081">
    <property type="entry name" value="GDHRDH"/>
</dbReference>
<dbReference type="SMART" id="SM00822">
    <property type="entry name" value="PKS_KR"/>
    <property type="match status" value="1"/>
</dbReference>
<accession>A0A0J6VC85</accession>
<dbReference type="PATRIC" id="fig|37916.4.peg.6604"/>
<evidence type="ECO:0000256" key="1">
    <source>
        <dbReference type="ARBA" id="ARBA00006484"/>
    </source>
</evidence>
<keyword evidence="6" id="KW-1185">Reference proteome</keyword>
<reference evidence="5 6" key="1">
    <citation type="journal article" date="2015" name="Genome Biol. Evol.">
        <title>Characterization of Three Mycobacterium spp. with Potential Use in Bioremediation by Genome Sequencing and Comparative Genomics.</title>
        <authorList>
            <person name="Das S."/>
            <person name="Pettersson B.M."/>
            <person name="Behra P.R."/>
            <person name="Ramesh M."/>
            <person name="Dasgupta S."/>
            <person name="Bhattacharya A."/>
            <person name="Kirsebom L.A."/>
        </authorList>
    </citation>
    <scope>NUCLEOTIDE SEQUENCE [LARGE SCALE GENOMIC DNA]</scope>
    <source>
        <strain evidence="5 6">DSM 43826</strain>
    </source>
</reference>
<comment type="caution">
    <text evidence="5">The sequence shown here is derived from an EMBL/GenBank/DDBJ whole genome shotgun (WGS) entry which is preliminary data.</text>
</comment>
<sequence length="268" mass="27606">MSLLPSVSKTGAVLVTGASSGIGEQIAREFARRGYPVILVARRADKLTELAAALGTQAHVLPADLADAAQRAALPDHVAALGLTVDILVNNAGLSNLGAVAKVDPADELRLIEVDVAAVVDLSTRLVPGMVARGRGAVLNVASVGAFGPVPFQASYGAAKAFVLSYTEAMREELRGTGVTAAVVCPGPVRTGFGAAAGIPDEEAEKMLPPFLWEQADTVARVAVDGLADGRSVIVPGTPNRAAALLYRYAPHRLLLPLLGRSHPGRST</sequence>
<dbReference type="EC" id="1.1.1.-" evidence="5"/>
<keyword evidence="2 5" id="KW-0560">Oxidoreductase</keyword>
<proteinExistence type="inferred from homology"/>
<evidence type="ECO:0000313" key="6">
    <source>
        <dbReference type="Proteomes" id="UP000036513"/>
    </source>
</evidence>
<comment type="similarity">
    <text evidence="1 3">Belongs to the short-chain dehydrogenases/reductases (SDR) family.</text>
</comment>
<evidence type="ECO:0000256" key="3">
    <source>
        <dbReference type="RuleBase" id="RU000363"/>
    </source>
</evidence>
<dbReference type="PRINTS" id="PR00080">
    <property type="entry name" value="SDRFAMILY"/>
</dbReference>
<feature type="domain" description="Ketoreductase" evidence="4">
    <location>
        <begin position="11"/>
        <end position="192"/>
    </location>
</feature>
<evidence type="ECO:0000313" key="5">
    <source>
        <dbReference type="EMBL" id="KMO67337.1"/>
    </source>
</evidence>
<name>A0A0J6VC85_9MYCO</name>
<gene>
    <name evidence="5" type="primary">ydfG_3</name>
    <name evidence="5" type="ORF">MCHLDSM_06586</name>
</gene>
<dbReference type="GO" id="GO:0016491">
    <property type="term" value="F:oxidoreductase activity"/>
    <property type="evidence" value="ECO:0007669"/>
    <property type="project" value="UniProtKB-KW"/>
</dbReference>
<dbReference type="Proteomes" id="UP000036513">
    <property type="component" value="Unassembled WGS sequence"/>
</dbReference>
<evidence type="ECO:0000256" key="2">
    <source>
        <dbReference type="ARBA" id="ARBA00023002"/>
    </source>
</evidence>
<protein>
    <submittedName>
        <fullName evidence="5">NADP-dependent 3-hydroxy acid dehydrogenase YdfG</fullName>
        <ecNumber evidence="5">1.1.1.-</ecNumber>
    </submittedName>
</protein>
<dbReference type="GO" id="GO:0016020">
    <property type="term" value="C:membrane"/>
    <property type="evidence" value="ECO:0007669"/>
    <property type="project" value="TreeGrafter"/>
</dbReference>
<dbReference type="Pfam" id="PF00106">
    <property type="entry name" value="adh_short"/>
    <property type="match status" value="1"/>
</dbReference>
<dbReference type="SMR" id="A0A0J6VC85"/>
<dbReference type="PANTHER" id="PTHR44196">
    <property type="entry name" value="DEHYDROGENASE/REDUCTASE SDR FAMILY MEMBER 7B"/>
    <property type="match status" value="1"/>
</dbReference>